<evidence type="ECO:0000313" key="3">
    <source>
        <dbReference type="EMBL" id="ADK84737.1"/>
    </source>
</evidence>
<dbReference type="Proteomes" id="UP000009047">
    <property type="component" value="Chromosome"/>
</dbReference>
<dbReference type="InterPro" id="IPR036249">
    <property type="entry name" value="Thioredoxin-like_sf"/>
</dbReference>
<dbReference type="KEGG" id="dbr:Deba_1369"/>
<sequence length="125" mass="13638">MIFARLVVIALLALLTSNAAEATPKVQYGAEPVPGMVTLIQAGYERCGFCTVMEGSIEYVAEAFKKNLAVRYVDVLHDVAFRKKYEVDAAPAQLIFGADGKLLTRHIGFCTKSELLEMLGKVGVR</sequence>
<dbReference type="EMBL" id="CP002085">
    <property type="protein sequence ID" value="ADK84737.1"/>
    <property type="molecule type" value="Genomic_DNA"/>
</dbReference>
<dbReference type="InterPro" id="IPR013766">
    <property type="entry name" value="Thioredoxin_domain"/>
</dbReference>
<dbReference type="AlphaFoldDB" id="E1QGP4"/>
<dbReference type="CDD" id="cd02947">
    <property type="entry name" value="TRX_family"/>
    <property type="match status" value="1"/>
</dbReference>
<gene>
    <name evidence="3" type="ordered locus">Deba_1369</name>
</gene>
<feature type="signal peptide" evidence="1">
    <location>
        <begin position="1"/>
        <end position="22"/>
    </location>
</feature>
<evidence type="ECO:0000256" key="1">
    <source>
        <dbReference type="SAM" id="SignalP"/>
    </source>
</evidence>
<accession>E1QGP4</accession>
<dbReference type="SUPFAM" id="SSF52833">
    <property type="entry name" value="Thioredoxin-like"/>
    <property type="match status" value="1"/>
</dbReference>
<evidence type="ECO:0000259" key="2">
    <source>
        <dbReference type="Pfam" id="PF00085"/>
    </source>
</evidence>
<keyword evidence="4" id="KW-1185">Reference proteome</keyword>
<dbReference type="HOGENOM" id="CLU_090389_13_0_7"/>
<organism evidence="3 4">
    <name type="scientific">Desulfarculus baarsii (strain ATCC 33931 / DSM 2075 / LMG 7858 / VKM B-1802 / 2st14)</name>
    <dbReference type="NCBI Taxonomy" id="644282"/>
    <lineage>
        <taxon>Bacteria</taxon>
        <taxon>Pseudomonadati</taxon>
        <taxon>Thermodesulfobacteriota</taxon>
        <taxon>Desulfarculia</taxon>
        <taxon>Desulfarculales</taxon>
        <taxon>Desulfarculaceae</taxon>
        <taxon>Desulfarculus</taxon>
    </lineage>
</organism>
<reference evidence="3 4" key="1">
    <citation type="journal article" date="2010" name="Stand. Genomic Sci.">
        <title>Complete genome sequence of Desulfarculus baarsii type strain (2st14).</title>
        <authorList>
            <person name="Sun H."/>
            <person name="Spring S."/>
            <person name="Lapidus A."/>
            <person name="Davenport K."/>
            <person name="Del Rio T.G."/>
            <person name="Tice H."/>
            <person name="Nolan M."/>
            <person name="Copeland A."/>
            <person name="Cheng J.F."/>
            <person name="Lucas S."/>
            <person name="Tapia R."/>
            <person name="Goodwin L."/>
            <person name="Pitluck S."/>
            <person name="Ivanova N."/>
            <person name="Pagani I."/>
            <person name="Mavromatis K."/>
            <person name="Ovchinnikova G."/>
            <person name="Pati A."/>
            <person name="Chen A."/>
            <person name="Palaniappan K."/>
            <person name="Hauser L."/>
            <person name="Chang Y.J."/>
            <person name="Jeffries C.D."/>
            <person name="Detter J.C."/>
            <person name="Han C."/>
            <person name="Rohde M."/>
            <person name="Brambilla E."/>
            <person name="Goker M."/>
            <person name="Woyke T."/>
            <person name="Bristow J."/>
            <person name="Eisen J.A."/>
            <person name="Markowitz V."/>
            <person name="Hugenholtz P."/>
            <person name="Kyrpides N.C."/>
            <person name="Klenk H.P."/>
            <person name="Land M."/>
        </authorList>
    </citation>
    <scope>NUCLEOTIDE SEQUENCE [LARGE SCALE GENOMIC DNA]</scope>
    <source>
        <strain evidence="4">ATCC 33931 / DSM 2075 / LMG 7858 / VKM B-1802 / 2st14</strain>
    </source>
</reference>
<feature type="domain" description="Thioredoxin" evidence="2">
    <location>
        <begin position="45"/>
        <end position="119"/>
    </location>
</feature>
<dbReference type="OrthoDB" id="120730at2"/>
<dbReference type="RefSeq" id="WP_013258190.1">
    <property type="nucleotide sequence ID" value="NC_014365.1"/>
</dbReference>
<dbReference type="STRING" id="644282.Deba_1369"/>
<dbReference type="eggNOG" id="COG0526">
    <property type="taxonomic scope" value="Bacteria"/>
</dbReference>
<evidence type="ECO:0000313" key="4">
    <source>
        <dbReference type="Proteomes" id="UP000009047"/>
    </source>
</evidence>
<dbReference type="Pfam" id="PF00085">
    <property type="entry name" value="Thioredoxin"/>
    <property type="match status" value="1"/>
</dbReference>
<dbReference type="Gene3D" id="3.40.30.10">
    <property type="entry name" value="Glutaredoxin"/>
    <property type="match status" value="1"/>
</dbReference>
<keyword evidence="1" id="KW-0732">Signal</keyword>
<feature type="chain" id="PRO_5003150346" evidence="1">
    <location>
        <begin position="23"/>
        <end position="125"/>
    </location>
</feature>
<protein>
    <submittedName>
        <fullName evidence="3">Thioredoxin domain-containing protein</fullName>
    </submittedName>
</protein>
<proteinExistence type="predicted"/>
<name>E1QGP4_DESB2</name>